<dbReference type="EMBL" id="JABCJE010000004">
    <property type="protein sequence ID" value="NVO23884.1"/>
    <property type="molecule type" value="Genomic_DNA"/>
</dbReference>
<proteinExistence type="predicted"/>
<dbReference type="PROSITE" id="PS51257">
    <property type="entry name" value="PROKAR_LIPOPROTEIN"/>
    <property type="match status" value="1"/>
</dbReference>
<dbReference type="Proteomes" id="UP000592216">
    <property type="component" value="Unassembled WGS sequence"/>
</dbReference>
<evidence type="ECO:0008006" key="3">
    <source>
        <dbReference type="Google" id="ProtNLM"/>
    </source>
</evidence>
<organism evidence="1 2">
    <name type="scientific">Donghicola mangrovi</name>
    <dbReference type="NCBI Taxonomy" id="2729614"/>
    <lineage>
        <taxon>Bacteria</taxon>
        <taxon>Pseudomonadati</taxon>
        <taxon>Pseudomonadota</taxon>
        <taxon>Alphaproteobacteria</taxon>
        <taxon>Rhodobacterales</taxon>
        <taxon>Roseobacteraceae</taxon>
        <taxon>Donghicola</taxon>
    </lineage>
</organism>
<accession>A0A850Q4J9</accession>
<evidence type="ECO:0000313" key="1">
    <source>
        <dbReference type="EMBL" id="NVO23884.1"/>
    </source>
</evidence>
<gene>
    <name evidence="1" type="ORF">HJ536_11015</name>
</gene>
<reference evidence="1 2" key="1">
    <citation type="submission" date="2020-04" db="EMBL/GenBank/DDBJ databases">
        <title>Donghicola sp., a member of the Rhodobacteraceae family isolated from mangrove forest in Thailand.</title>
        <authorList>
            <person name="Charoenyingcharoen P."/>
            <person name="Yukphan P."/>
        </authorList>
    </citation>
    <scope>NUCLEOTIDE SEQUENCE [LARGE SCALE GENOMIC DNA]</scope>
    <source>
        <strain evidence="1 2">B5-SW-15</strain>
    </source>
</reference>
<comment type="caution">
    <text evidence="1">The sequence shown here is derived from an EMBL/GenBank/DDBJ whole genome shotgun (WGS) entry which is preliminary data.</text>
</comment>
<dbReference type="RefSeq" id="WP_177157731.1">
    <property type="nucleotide sequence ID" value="NZ_JABCJE010000004.1"/>
</dbReference>
<sequence length="107" mass="11440">MRGLTATFLIAALALSACGKSPYEYAGSNHKAKVKTERSNRAVMVIPTKKVSDGLDGARAAALFEATRHCVYYFGTSDIIWTIGPDTPDDQLPIDGEVVTFKGECAA</sequence>
<evidence type="ECO:0000313" key="2">
    <source>
        <dbReference type="Proteomes" id="UP000592216"/>
    </source>
</evidence>
<dbReference type="AlphaFoldDB" id="A0A850Q4J9"/>
<name>A0A850Q4J9_9RHOB</name>
<protein>
    <recommendedName>
        <fullName evidence="3">Lipoprotein</fullName>
    </recommendedName>
</protein>